<keyword evidence="3" id="KW-1185">Reference proteome</keyword>
<organism evidence="2 3">
    <name type="scientific">Nephila pilipes</name>
    <name type="common">Giant wood spider</name>
    <name type="synonym">Nephila maculata</name>
    <dbReference type="NCBI Taxonomy" id="299642"/>
    <lineage>
        <taxon>Eukaryota</taxon>
        <taxon>Metazoa</taxon>
        <taxon>Ecdysozoa</taxon>
        <taxon>Arthropoda</taxon>
        <taxon>Chelicerata</taxon>
        <taxon>Arachnida</taxon>
        <taxon>Araneae</taxon>
        <taxon>Araneomorphae</taxon>
        <taxon>Entelegynae</taxon>
        <taxon>Araneoidea</taxon>
        <taxon>Nephilidae</taxon>
        <taxon>Nephila</taxon>
    </lineage>
</organism>
<dbReference type="OrthoDB" id="10591615at2759"/>
<comment type="caution">
    <text evidence="2">The sequence shown here is derived from an EMBL/GenBank/DDBJ whole genome shotgun (WGS) entry which is preliminary data.</text>
</comment>
<dbReference type="AlphaFoldDB" id="A0A8X6TNB5"/>
<feature type="chain" id="PRO_5036491244" evidence="1">
    <location>
        <begin position="16"/>
        <end position="244"/>
    </location>
</feature>
<sequence length="244" mass="28988">MIFVFLVIAFAVAEGNEETTTSRYERCDVGVWLKYSKLYPKEMLDANYALTDEILDRGCPDLLRMTKNFEDYMKDCLQPGDAIFPFYAYDGKYNKEICKKDSVLRANYVRHAECYRGLENAFKRCQDNATAQYDRYRESGGHIDSTYSDYQRMCIRSAFNFVCETTEIAANCGEQAYRDFFEMAKIRDSTKGIRYFCSAYDFKKELRTGFFSQLQINENQKRVYIEVLHYLKRKFVWEFYKQKI</sequence>
<proteinExistence type="predicted"/>
<feature type="signal peptide" evidence="1">
    <location>
        <begin position="1"/>
        <end position="15"/>
    </location>
</feature>
<dbReference type="EMBL" id="BMAW01012553">
    <property type="protein sequence ID" value="GFT29290.1"/>
    <property type="molecule type" value="Genomic_DNA"/>
</dbReference>
<evidence type="ECO:0000256" key="1">
    <source>
        <dbReference type="SAM" id="SignalP"/>
    </source>
</evidence>
<name>A0A8X6TNB5_NEPPI</name>
<dbReference type="Proteomes" id="UP000887013">
    <property type="component" value="Unassembled WGS sequence"/>
</dbReference>
<accession>A0A8X6TNB5</accession>
<reference evidence="2" key="1">
    <citation type="submission" date="2020-08" db="EMBL/GenBank/DDBJ databases">
        <title>Multicomponent nature underlies the extraordinary mechanical properties of spider dragline silk.</title>
        <authorList>
            <person name="Kono N."/>
            <person name="Nakamura H."/>
            <person name="Mori M."/>
            <person name="Yoshida Y."/>
            <person name="Ohtoshi R."/>
            <person name="Malay A.D."/>
            <person name="Moran D.A.P."/>
            <person name="Tomita M."/>
            <person name="Numata K."/>
            <person name="Arakawa K."/>
        </authorList>
    </citation>
    <scope>NUCLEOTIDE SEQUENCE</scope>
</reference>
<protein>
    <submittedName>
        <fullName evidence="2">Uncharacterized protein</fullName>
    </submittedName>
</protein>
<evidence type="ECO:0000313" key="2">
    <source>
        <dbReference type="EMBL" id="GFT29290.1"/>
    </source>
</evidence>
<keyword evidence="1" id="KW-0732">Signal</keyword>
<evidence type="ECO:0000313" key="3">
    <source>
        <dbReference type="Proteomes" id="UP000887013"/>
    </source>
</evidence>
<gene>
    <name evidence="2" type="ORF">NPIL_66951</name>
</gene>